<keyword evidence="3" id="KW-1003">Cell membrane</keyword>
<dbReference type="InterPro" id="IPR035906">
    <property type="entry name" value="MetI-like_sf"/>
</dbReference>
<evidence type="ECO:0000259" key="9">
    <source>
        <dbReference type="PROSITE" id="PS50928"/>
    </source>
</evidence>
<dbReference type="PANTHER" id="PTHR43357:SF3">
    <property type="entry name" value="FE(3+)-TRANSPORT SYSTEM PERMEASE PROTEIN FBPB 2"/>
    <property type="match status" value="1"/>
</dbReference>
<dbReference type="Pfam" id="PF00528">
    <property type="entry name" value="BPD_transp_1"/>
    <property type="match status" value="2"/>
</dbReference>
<evidence type="ECO:0000256" key="5">
    <source>
        <dbReference type="ARBA" id="ARBA00022692"/>
    </source>
</evidence>
<dbReference type="InterPro" id="IPR000515">
    <property type="entry name" value="MetI-like"/>
</dbReference>
<evidence type="ECO:0000313" key="11">
    <source>
        <dbReference type="Proteomes" id="UP000037043"/>
    </source>
</evidence>
<proteinExistence type="inferred from homology"/>
<evidence type="ECO:0000313" key="10">
    <source>
        <dbReference type="EMBL" id="KOA18514.1"/>
    </source>
</evidence>
<dbReference type="PANTHER" id="PTHR43357">
    <property type="entry name" value="INNER MEMBRANE ABC TRANSPORTER PERMEASE PROTEIN YDCV"/>
    <property type="match status" value="1"/>
</dbReference>
<keyword evidence="7 8" id="KW-0472">Membrane</keyword>
<feature type="transmembrane region" description="Helical" evidence="8">
    <location>
        <begin position="411"/>
        <end position="430"/>
    </location>
</feature>
<feature type="transmembrane region" description="Helical" evidence="8">
    <location>
        <begin position="55"/>
        <end position="81"/>
    </location>
</feature>
<accession>A0A0L6Z6B7</accession>
<feature type="transmembrane region" description="Helical" evidence="8">
    <location>
        <begin position="12"/>
        <end position="35"/>
    </location>
</feature>
<dbReference type="STRING" id="36844.SAMN04488501_10164"/>
<evidence type="ECO:0000256" key="3">
    <source>
        <dbReference type="ARBA" id="ARBA00022475"/>
    </source>
</evidence>
<gene>
    <name evidence="10" type="primary">potB_2</name>
    <name evidence="10" type="ORF">CLHOM_34160</name>
</gene>
<feature type="transmembrane region" description="Helical" evidence="8">
    <location>
        <begin position="144"/>
        <end position="165"/>
    </location>
</feature>
<dbReference type="CDD" id="cd06261">
    <property type="entry name" value="TM_PBP2"/>
    <property type="match status" value="2"/>
</dbReference>
<keyword evidence="6 8" id="KW-1133">Transmembrane helix</keyword>
<dbReference type="SUPFAM" id="SSF161098">
    <property type="entry name" value="MetI-like"/>
    <property type="match status" value="2"/>
</dbReference>
<dbReference type="RefSeq" id="WP_052222850.1">
    <property type="nucleotide sequence ID" value="NZ_LHUR01000042.1"/>
</dbReference>
<feature type="domain" description="ABC transmembrane type-1" evidence="9">
    <location>
        <begin position="331"/>
        <end position="537"/>
    </location>
</feature>
<dbReference type="GO" id="GO:0005886">
    <property type="term" value="C:plasma membrane"/>
    <property type="evidence" value="ECO:0007669"/>
    <property type="project" value="UniProtKB-SubCell"/>
</dbReference>
<dbReference type="PATRIC" id="fig|1121318.3.peg.3413"/>
<feature type="domain" description="ABC transmembrane type-1" evidence="9">
    <location>
        <begin position="55"/>
        <end position="258"/>
    </location>
</feature>
<evidence type="ECO:0000256" key="2">
    <source>
        <dbReference type="ARBA" id="ARBA00022448"/>
    </source>
</evidence>
<dbReference type="Gene3D" id="1.10.3720.10">
    <property type="entry name" value="MetI-like"/>
    <property type="match status" value="2"/>
</dbReference>
<feature type="transmembrane region" description="Helical" evidence="8">
    <location>
        <begin position="292"/>
        <end position="315"/>
    </location>
</feature>
<dbReference type="EMBL" id="LHUR01000042">
    <property type="protein sequence ID" value="KOA18514.1"/>
    <property type="molecule type" value="Genomic_DNA"/>
</dbReference>
<evidence type="ECO:0000256" key="8">
    <source>
        <dbReference type="RuleBase" id="RU363032"/>
    </source>
</evidence>
<reference evidence="11" key="1">
    <citation type="submission" date="2015-08" db="EMBL/GenBank/DDBJ databases">
        <title>Genome sequence of the strict anaerobe Clostridium homopropionicum LuHBu1 (DSM 5847T).</title>
        <authorList>
            <person name="Poehlein A."/>
            <person name="Beck M."/>
            <person name="Schiel-Bengelsdorf B."/>
            <person name="Bengelsdorf F.R."/>
            <person name="Daniel R."/>
            <person name="Duerre P."/>
        </authorList>
    </citation>
    <scope>NUCLEOTIDE SEQUENCE [LARGE SCALE GENOMIC DNA]</scope>
    <source>
        <strain evidence="11">DSM 5847</strain>
    </source>
</reference>
<feature type="transmembrane region" description="Helical" evidence="8">
    <location>
        <begin position="93"/>
        <end position="110"/>
    </location>
</feature>
<feature type="transmembrane region" description="Helical" evidence="8">
    <location>
        <begin position="473"/>
        <end position="499"/>
    </location>
</feature>
<feature type="transmembrane region" description="Helical" evidence="8">
    <location>
        <begin position="186"/>
        <end position="208"/>
    </location>
</feature>
<keyword evidence="11" id="KW-1185">Reference proteome</keyword>
<dbReference type="PROSITE" id="PS50928">
    <property type="entry name" value="ABC_TM1"/>
    <property type="match status" value="2"/>
</dbReference>
<keyword evidence="2 8" id="KW-0813">Transport</keyword>
<dbReference type="Proteomes" id="UP000037043">
    <property type="component" value="Unassembled WGS sequence"/>
</dbReference>
<evidence type="ECO:0000256" key="7">
    <source>
        <dbReference type="ARBA" id="ARBA00023136"/>
    </source>
</evidence>
<feature type="transmembrane region" description="Helical" evidence="8">
    <location>
        <begin position="327"/>
        <end position="352"/>
    </location>
</feature>
<sequence>MGFKNIRQKVNSWGILSFIFELLIVLPCIFILLHLLDKPNENWYHIKNYLLKDYIIGTLKVVLFTGIFTMTIGITLAWLIAAYEFPFRKFFKWALILPLTIPPYIAAYTYNGIFNYTGIVQRFFRETIRITPDPKAFDIMSIKGAVFIFSVFLFPYVYMISRSFLEKQSAALIENARLLGRSSSSIFIHVILPISRGAIVGGTSLAILEVLNDFGVVSYFGVQTFTTAIFNAWFSMGDSSTAVKLASMLMVTVFLVLMSEKWLRGRKKYSYTTAKVRGIIPIELKGIKAAGAFLYCFIILSLGFIIPLLQLISWGTLTYKTIFNIKLIGLIFNSIWLSAISAVVIIIIAIVISNFCRMNSNWISKVFSKISILGYSIPGAVIAIGVILLMISLDRNMVWLYKVIDPNSKTLVLSTSIFMLIFAYIIRFLAIGYQSIETGFDKIGIKFFEASRTLGYGVTKSFFKVDLPMIKPALISGFALVFVDIVKELPLTLILRPFNFNTLATKTYEYAGDEKIHEAAIPALIIILVSMIVVFLLYKFGDKEKR</sequence>
<evidence type="ECO:0000256" key="4">
    <source>
        <dbReference type="ARBA" id="ARBA00022519"/>
    </source>
</evidence>
<dbReference type="GO" id="GO:0055085">
    <property type="term" value="P:transmembrane transport"/>
    <property type="evidence" value="ECO:0007669"/>
    <property type="project" value="InterPro"/>
</dbReference>
<keyword evidence="4" id="KW-0997">Cell inner membrane</keyword>
<feature type="transmembrane region" description="Helical" evidence="8">
    <location>
        <begin position="372"/>
        <end position="391"/>
    </location>
</feature>
<evidence type="ECO:0000256" key="6">
    <source>
        <dbReference type="ARBA" id="ARBA00022989"/>
    </source>
</evidence>
<comment type="subcellular location">
    <subcellularLocation>
        <location evidence="1">Cell inner membrane</location>
        <topology evidence="1">Multi-pass membrane protein</topology>
    </subcellularLocation>
    <subcellularLocation>
        <location evidence="8">Cell membrane</location>
        <topology evidence="8">Multi-pass membrane protein</topology>
    </subcellularLocation>
</comment>
<protein>
    <submittedName>
        <fullName evidence="10">Spermidine/putrescine transport system permease protein PotB</fullName>
    </submittedName>
</protein>
<comment type="caution">
    <text evidence="10">The sequence shown here is derived from an EMBL/GenBank/DDBJ whole genome shotgun (WGS) entry which is preliminary data.</text>
</comment>
<keyword evidence="5 8" id="KW-0812">Transmembrane</keyword>
<name>A0A0L6Z6B7_9CLOT</name>
<organism evidence="10 11">
    <name type="scientific">Clostridium homopropionicum DSM 5847</name>
    <dbReference type="NCBI Taxonomy" id="1121318"/>
    <lineage>
        <taxon>Bacteria</taxon>
        <taxon>Bacillati</taxon>
        <taxon>Bacillota</taxon>
        <taxon>Clostridia</taxon>
        <taxon>Eubacteriales</taxon>
        <taxon>Clostridiaceae</taxon>
        <taxon>Clostridium</taxon>
    </lineage>
</organism>
<dbReference type="AlphaFoldDB" id="A0A0L6Z6B7"/>
<evidence type="ECO:0000256" key="1">
    <source>
        <dbReference type="ARBA" id="ARBA00004429"/>
    </source>
</evidence>
<feature type="transmembrane region" description="Helical" evidence="8">
    <location>
        <begin position="241"/>
        <end position="258"/>
    </location>
</feature>
<feature type="transmembrane region" description="Helical" evidence="8">
    <location>
        <begin position="519"/>
        <end position="538"/>
    </location>
</feature>
<comment type="similarity">
    <text evidence="8">Belongs to the binding-protein-dependent transport system permease family.</text>
</comment>